<dbReference type="EMBL" id="JBFNXX010000002">
    <property type="protein sequence ID" value="MEW9918477.1"/>
    <property type="molecule type" value="Genomic_DNA"/>
</dbReference>
<dbReference type="Pfam" id="PF05990">
    <property type="entry name" value="DUF900"/>
    <property type="match status" value="1"/>
</dbReference>
<protein>
    <submittedName>
        <fullName evidence="1">Alpha/beta hydrolase</fullName>
    </submittedName>
</protein>
<name>A0ABV3RHN0_9RHOB</name>
<organism evidence="1 2">
    <name type="scientific">Sulfitobacter sediminis</name>
    <dbReference type="NCBI Taxonomy" id="3234186"/>
    <lineage>
        <taxon>Bacteria</taxon>
        <taxon>Pseudomonadati</taxon>
        <taxon>Pseudomonadota</taxon>
        <taxon>Alphaproteobacteria</taxon>
        <taxon>Rhodobacterales</taxon>
        <taxon>Roseobacteraceae</taxon>
        <taxon>Sulfitobacter</taxon>
    </lineage>
</organism>
<keyword evidence="2" id="KW-1185">Reference proteome</keyword>
<evidence type="ECO:0000313" key="1">
    <source>
        <dbReference type="EMBL" id="MEW9918477.1"/>
    </source>
</evidence>
<gene>
    <name evidence="1" type="ORF">AB2B41_02595</name>
</gene>
<proteinExistence type="predicted"/>
<evidence type="ECO:0000313" key="2">
    <source>
        <dbReference type="Proteomes" id="UP001556098"/>
    </source>
</evidence>
<reference evidence="1 2" key="1">
    <citation type="submission" date="2024-07" db="EMBL/GenBank/DDBJ databases">
        <title>Marimonas sp.nov., isolated from tidal-flat sediment.</title>
        <authorList>
            <person name="Jayan J.N."/>
            <person name="Lee S.S."/>
        </authorList>
    </citation>
    <scope>NUCLEOTIDE SEQUENCE [LARGE SCALE GENOMIC DNA]</scope>
    <source>
        <strain evidence="1 2">MJW-29</strain>
    </source>
</reference>
<sequence>MDLDLFRSQLAQFDDRPENFFVLLSEDDQALRVSRFIAGGVPRVGAANAEELASLGVTVVDLSKVDDNRTLSHSKFAASPEIVRLIGRGLNRIDRFDESEATPQLEDALMALSVRILF</sequence>
<dbReference type="GO" id="GO:0016787">
    <property type="term" value="F:hydrolase activity"/>
    <property type="evidence" value="ECO:0007669"/>
    <property type="project" value="UniProtKB-KW"/>
</dbReference>
<accession>A0ABV3RHN0</accession>
<dbReference type="InterPro" id="IPR010297">
    <property type="entry name" value="DUF900_hydrolase"/>
</dbReference>
<dbReference type="RefSeq" id="WP_367876538.1">
    <property type="nucleotide sequence ID" value="NZ_JBFNXX010000002.1"/>
</dbReference>
<dbReference type="Proteomes" id="UP001556098">
    <property type="component" value="Unassembled WGS sequence"/>
</dbReference>
<keyword evidence="1" id="KW-0378">Hydrolase</keyword>
<comment type="caution">
    <text evidence="1">The sequence shown here is derived from an EMBL/GenBank/DDBJ whole genome shotgun (WGS) entry which is preliminary data.</text>
</comment>